<organism evidence="3 4">
    <name type="scientific">Sulfurimonas diazotrophicus</name>
    <dbReference type="NCBI Taxonomy" id="3131939"/>
    <lineage>
        <taxon>Bacteria</taxon>
        <taxon>Pseudomonadati</taxon>
        <taxon>Campylobacterota</taxon>
        <taxon>Epsilonproteobacteria</taxon>
        <taxon>Campylobacterales</taxon>
        <taxon>Sulfurimonadaceae</taxon>
        <taxon>Sulfurimonas</taxon>
    </lineage>
</organism>
<feature type="transmembrane region" description="Helical" evidence="1">
    <location>
        <begin position="67"/>
        <end position="95"/>
    </location>
</feature>
<evidence type="ECO:0000256" key="1">
    <source>
        <dbReference type="SAM" id="Phobius"/>
    </source>
</evidence>
<dbReference type="Pfam" id="PF18920">
    <property type="entry name" value="DUF5671"/>
    <property type="match status" value="1"/>
</dbReference>
<feature type="transmembrane region" description="Helical" evidence="1">
    <location>
        <begin position="187"/>
        <end position="207"/>
    </location>
</feature>
<protein>
    <submittedName>
        <fullName evidence="3">DUF5671 domain-containing protein</fullName>
    </submittedName>
</protein>
<dbReference type="EMBL" id="CP147920">
    <property type="protein sequence ID" value="XAU16134.1"/>
    <property type="molecule type" value="Genomic_DNA"/>
</dbReference>
<name>A0ABZ3HCU0_9BACT</name>
<keyword evidence="1" id="KW-0812">Transmembrane</keyword>
<feature type="domain" description="DUF5671" evidence="2">
    <location>
        <begin position="66"/>
        <end position="204"/>
    </location>
</feature>
<proteinExistence type="predicted"/>
<evidence type="ECO:0000313" key="3">
    <source>
        <dbReference type="EMBL" id="XAU16134.1"/>
    </source>
</evidence>
<gene>
    <name evidence="3" type="ORF">WCY31_05350</name>
</gene>
<dbReference type="RefSeq" id="WP_345973516.1">
    <property type="nucleotide sequence ID" value="NZ_CP147920.1"/>
</dbReference>
<keyword evidence="4" id="KW-1185">Reference proteome</keyword>
<evidence type="ECO:0000259" key="2">
    <source>
        <dbReference type="Pfam" id="PF18920"/>
    </source>
</evidence>
<keyword evidence="1" id="KW-1133">Transmembrane helix</keyword>
<dbReference type="InterPro" id="IPR043728">
    <property type="entry name" value="DUF5671"/>
</dbReference>
<evidence type="ECO:0000313" key="4">
    <source>
        <dbReference type="Proteomes" id="UP001447842"/>
    </source>
</evidence>
<feature type="transmembrane region" description="Helical" evidence="1">
    <location>
        <begin position="154"/>
        <end position="175"/>
    </location>
</feature>
<accession>A0ABZ3HCU0</accession>
<dbReference type="Proteomes" id="UP001447842">
    <property type="component" value="Chromosome"/>
</dbReference>
<keyword evidence="1" id="KW-0472">Membrane</keyword>
<reference evidence="3 4" key="1">
    <citation type="submission" date="2024-03" db="EMBL/GenBank/DDBJ databases">
        <title>Sulfurimonas sp. HSL3-1.</title>
        <authorList>
            <person name="Wang S."/>
        </authorList>
    </citation>
    <scope>NUCLEOTIDE SEQUENCE [LARGE SCALE GENOMIC DNA]</scope>
    <source>
        <strain evidence="3 4">HSL3-1</strain>
    </source>
</reference>
<sequence length="216" mass="24603">MAAVSEELSNFIREALQQGLGRPEIEKVLLEAGWMKEEVAHGLGKFADVDFPIPVPKPKPYLSAMEAFLYLLLFAALYMSAYNLGSLLFNIIALVLPDPALTGRGDMEAWIERGIRWDISMLLIAFPLYLYMSYLISRSYRRDPLGRASKIRKWLTYVTLFIVSGFIVGDLAVLIFNLLGGEMTLRFFLKFLVVGIIAGTIFGYYLWDLRKEEKEQ</sequence>
<feature type="transmembrane region" description="Helical" evidence="1">
    <location>
        <begin position="115"/>
        <end position="134"/>
    </location>
</feature>